<sequence>MGGPRNPLAAVVRAALPAGIAVGASTVRPASPSEPPQRGQHRAGREAAAAALCAAGVPTEQPLPRTATGSAAWPAGTTGSISHTDRIALAVAAASEGFRRLGVDLEEAAALPEGVLELVSSDRQLAGLAGVRAAGGGLPLDLVVFSAKEAAAKALGGPEAGPPSLRDIDVTLVAEHWTAGRFVARGPHGQVLGGRYLEAAGHVVTACWQDASGEGPA</sequence>
<feature type="binding site" evidence="2">
    <location>
        <position position="45"/>
    </location>
    <ligand>
        <name>CoA</name>
        <dbReference type="ChEBI" id="CHEBI:57287"/>
    </ligand>
</feature>
<feature type="binding site" evidence="2">
    <location>
        <position position="153"/>
    </location>
    <ligand>
        <name>CoA</name>
        <dbReference type="ChEBI" id="CHEBI:57287"/>
    </ligand>
</feature>
<feature type="binding site" evidence="3">
    <location>
        <position position="104"/>
    </location>
    <ligand>
        <name>Mg(2+)</name>
        <dbReference type="ChEBI" id="CHEBI:18420"/>
    </ligand>
</feature>
<evidence type="ECO:0000313" key="6">
    <source>
        <dbReference type="EMBL" id="AMM34313.1"/>
    </source>
</evidence>
<evidence type="ECO:0000259" key="4">
    <source>
        <dbReference type="Pfam" id="PF01648"/>
    </source>
</evidence>
<feature type="binding site" evidence="3">
    <location>
        <position position="106"/>
    </location>
    <ligand>
        <name>Mg(2+)</name>
        <dbReference type="ChEBI" id="CHEBI:18420"/>
    </ligand>
</feature>
<dbReference type="Pfam" id="PF01648">
    <property type="entry name" value="ACPS"/>
    <property type="match status" value="1"/>
</dbReference>
<dbReference type="PANTHER" id="PTHR38096:SF1">
    <property type="entry name" value="ENTEROBACTIN SYNTHASE COMPONENT D"/>
    <property type="match status" value="1"/>
</dbReference>
<dbReference type="PANTHER" id="PTHR38096">
    <property type="entry name" value="ENTEROBACTIN SYNTHASE COMPONENT D"/>
    <property type="match status" value="1"/>
</dbReference>
<proteinExistence type="predicted"/>
<dbReference type="GO" id="GO:0009366">
    <property type="term" value="C:enterobactin synthetase complex"/>
    <property type="evidence" value="ECO:0007669"/>
    <property type="project" value="InterPro"/>
</dbReference>
<dbReference type="STRING" id="37927.SA2016_3655"/>
<dbReference type="GO" id="GO:0008897">
    <property type="term" value="F:holo-[acyl-carrier-protein] synthase activity"/>
    <property type="evidence" value="ECO:0007669"/>
    <property type="project" value="InterPro"/>
</dbReference>
<evidence type="ECO:0000256" key="1">
    <source>
        <dbReference type="ARBA" id="ARBA00022679"/>
    </source>
</evidence>
<dbReference type="Proteomes" id="UP000070134">
    <property type="component" value="Chromosome"/>
</dbReference>
<evidence type="ECO:0000313" key="7">
    <source>
        <dbReference type="Proteomes" id="UP000070134"/>
    </source>
</evidence>
<dbReference type="GO" id="GO:0000287">
    <property type="term" value="F:magnesium ion binding"/>
    <property type="evidence" value="ECO:0007669"/>
    <property type="project" value="InterPro"/>
</dbReference>
<dbReference type="GO" id="GO:0005886">
    <property type="term" value="C:plasma membrane"/>
    <property type="evidence" value="ECO:0007669"/>
    <property type="project" value="TreeGrafter"/>
</dbReference>
<feature type="binding site" evidence="2">
    <location>
        <begin position="82"/>
        <end position="83"/>
    </location>
    <ligand>
        <name>CoA</name>
        <dbReference type="ChEBI" id="CHEBI:57287"/>
    </ligand>
</feature>
<evidence type="ECO:0000256" key="3">
    <source>
        <dbReference type="PIRSR" id="PIRSR603542-2"/>
    </source>
</evidence>
<evidence type="ECO:0000259" key="5">
    <source>
        <dbReference type="Pfam" id="PF17837"/>
    </source>
</evidence>
<keyword evidence="7" id="KW-1185">Reference proteome</keyword>
<dbReference type="Pfam" id="PF17837">
    <property type="entry name" value="4PPT_N"/>
    <property type="match status" value="1"/>
</dbReference>
<dbReference type="GO" id="GO:0009239">
    <property type="term" value="P:enterobactin biosynthetic process"/>
    <property type="evidence" value="ECO:0007669"/>
    <property type="project" value="InterPro"/>
</dbReference>
<comment type="cofactor">
    <cofactor evidence="3">
        <name>Mg(2+)</name>
        <dbReference type="ChEBI" id="CHEBI:18420"/>
    </cofactor>
</comment>
<feature type="binding site" evidence="2">
    <location>
        <position position="149"/>
    </location>
    <ligand>
        <name>CoA</name>
        <dbReference type="ChEBI" id="CHEBI:57287"/>
    </ligand>
</feature>
<dbReference type="InterPro" id="IPR008278">
    <property type="entry name" value="4-PPantetheinyl_Trfase_dom"/>
</dbReference>
<keyword evidence="1 6" id="KW-0808">Transferase</keyword>
<organism evidence="6 7">
    <name type="scientific">Sinomonas atrocyanea</name>
    <dbReference type="NCBI Taxonomy" id="37927"/>
    <lineage>
        <taxon>Bacteria</taxon>
        <taxon>Bacillati</taxon>
        <taxon>Actinomycetota</taxon>
        <taxon>Actinomycetes</taxon>
        <taxon>Micrococcales</taxon>
        <taxon>Micrococcaceae</taxon>
        <taxon>Sinomonas</taxon>
    </lineage>
</organism>
<keyword evidence="3" id="KW-0460">Magnesium</keyword>
<feature type="domain" description="4'-phosphopantetheinyl transferase N-terminal" evidence="5">
    <location>
        <begin position="40"/>
        <end position="93"/>
    </location>
</feature>
<feature type="binding site" evidence="2">
    <location>
        <position position="104"/>
    </location>
    <ligand>
        <name>CoA</name>
        <dbReference type="ChEBI" id="CHEBI:57287"/>
    </ligand>
</feature>
<reference evidence="6 7" key="1">
    <citation type="submission" date="2016-02" db="EMBL/GenBank/DDBJ databases">
        <title>Complete genome of Sinomonas atrocyanea KCTC 3377.</title>
        <authorList>
            <person name="Kim K.M."/>
        </authorList>
    </citation>
    <scope>NUCLEOTIDE SEQUENCE [LARGE SCALE GENOMIC DNA]</scope>
    <source>
        <strain evidence="6 7">KCTC 3377</strain>
    </source>
</reference>
<dbReference type="RefSeq" id="WP_066500847.1">
    <property type="nucleotide sequence ID" value="NZ_BJMO01000087.1"/>
</dbReference>
<name>A0A127A4R4_9MICC</name>
<dbReference type="InterPro" id="IPR003542">
    <property type="entry name" value="Enbac_synth_compD-like"/>
</dbReference>
<keyword evidence="3" id="KW-0479">Metal-binding</keyword>
<dbReference type="PATRIC" id="fig|37927.3.peg.3749"/>
<evidence type="ECO:0000256" key="2">
    <source>
        <dbReference type="PIRSR" id="PIRSR603542-1"/>
    </source>
</evidence>
<gene>
    <name evidence="6" type="ORF">SA2016_3655</name>
</gene>
<dbReference type="KEGG" id="satk:SA2016_3655"/>
<protein>
    <submittedName>
        <fullName evidence="6">4'-phosphopantetheinyl transferase</fullName>
    </submittedName>
</protein>
<dbReference type="InterPro" id="IPR037143">
    <property type="entry name" value="4-PPantetheinyl_Trfase_dom_sf"/>
</dbReference>
<feature type="domain" description="4'-phosphopantetheinyl transferase" evidence="4">
    <location>
        <begin position="101"/>
        <end position="176"/>
    </location>
</feature>
<dbReference type="OrthoDB" id="8210607at2"/>
<dbReference type="InterPro" id="IPR041354">
    <property type="entry name" value="4PPT_N"/>
</dbReference>
<accession>A0A127A4R4</accession>
<dbReference type="EMBL" id="CP014518">
    <property type="protein sequence ID" value="AMM34313.1"/>
    <property type="molecule type" value="Genomic_DNA"/>
</dbReference>
<dbReference type="SUPFAM" id="SSF56214">
    <property type="entry name" value="4'-phosphopantetheinyl transferase"/>
    <property type="match status" value="1"/>
</dbReference>
<dbReference type="AlphaFoldDB" id="A0A127A4R4"/>